<evidence type="ECO:0000256" key="2">
    <source>
        <dbReference type="SAM" id="MobiDB-lite"/>
    </source>
</evidence>
<dbReference type="AlphaFoldDB" id="A0A0D2AFP6"/>
<dbReference type="GO" id="GO:0033551">
    <property type="term" value="C:monopolin complex"/>
    <property type="evidence" value="ECO:0007669"/>
    <property type="project" value="InterPro"/>
</dbReference>
<feature type="compositionally biased region" description="Polar residues" evidence="2">
    <location>
        <begin position="131"/>
        <end position="148"/>
    </location>
</feature>
<accession>A0A0D2AFP6</accession>
<evidence type="ECO:0000313" key="4">
    <source>
        <dbReference type="EMBL" id="KIW05793.1"/>
    </source>
</evidence>
<reference evidence="4 5" key="1">
    <citation type="submission" date="2015-01" db="EMBL/GenBank/DDBJ databases">
        <title>The Genome Sequence of Ochroconis gallopava CBS43764.</title>
        <authorList>
            <consortium name="The Broad Institute Genomics Platform"/>
            <person name="Cuomo C."/>
            <person name="de Hoog S."/>
            <person name="Gorbushina A."/>
            <person name="Stielow B."/>
            <person name="Teixiera M."/>
            <person name="Abouelleil A."/>
            <person name="Chapman S.B."/>
            <person name="Priest M."/>
            <person name="Young S.K."/>
            <person name="Wortman J."/>
            <person name="Nusbaum C."/>
            <person name="Birren B."/>
        </authorList>
    </citation>
    <scope>NUCLEOTIDE SEQUENCE [LARGE SCALE GENOMIC DNA]</scope>
    <source>
        <strain evidence="4 5">CBS 43764</strain>
    </source>
</reference>
<dbReference type="InterPro" id="IPR038608">
    <property type="entry name" value="Csm1/Pcs1_C_sf"/>
</dbReference>
<organism evidence="4 5">
    <name type="scientific">Verruconis gallopava</name>
    <dbReference type="NCBI Taxonomy" id="253628"/>
    <lineage>
        <taxon>Eukaryota</taxon>
        <taxon>Fungi</taxon>
        <taxon>Dikarya</taxon>
        <taxon>Ascomycota</taxon>
        <taxon>Pezizomycotina</taxon>
        <taxon>Dothideomycetes</taxon>
        <taxon>Pleosporomycetidae</taxon>
        <taxon>Venturiales</taxon>
        <taxon>Sympoventuriaceae</taxon>
        <taxon>Verruconis</taxon>
    </lineage>
</organism>
<dbReference type="GO" id="GO:0051315">
    <property type="term" value="P:attachment of mitotic spindle microtubules to kinetochore"/>
    <property type="evidence" value="ECO:0007669"/>
    <property type="project" value="TreeGrafter"/>
</dbReference>
<dbReference type="EMBL" id="KN847536">
    <property type="protein sequence ID" value="KIW05793.1"/>
    <property type="molecule type" value="Genomic_DNA"/>
</dbReference>
<dbReference type="GeneID" id="27310976"/>
<dbReference type="RefSeq" id="XP_016215662.1">
    <property type="nucleotide sequence ID" value="XM_016356139.1"/>
</dbReference>
<feature type="region of interest" description="Disordered" evidence="2">
    <location>
        <begin position="1"/>
        <end position="229"/>
    </location>
</feature>
<dbReference type="FunFam" id="3.90.1150.80:FF:000001">
    <property type="entry name" value="Chromosome segregation protein (Pcs1)"/>
    <property type="match status" value="1"/>
</dbReference>
<feature type="compositionally biased region" description="Polar residues" evidence="2">
    <location>
        <begin position="182"/>
        <end position="192"/>
    </location>
</feature>
<feature type="compositionally biased region" description="Polar residues" evidence="2">
    <location>
        <begin position="66"/>
        <end position="75"/>
    </location>
</feature>
<evidence type="ECO:0000259" key="3">
    <source>
        <dbReference type="Pfam" id="PF12539"/>
    </source>
</evidence>
<dbReference type="InterPro" id="IPR020981">
    <property type="entry name" value="Csm1/Pcs1_C"/>
</dbReference>
<feature type="domain" description="Monopolin complex subunit Csm1/Pcs1 C-terminal" evidence="3">
    <location>
        <begin position="381"/>
        <end position="473"/>
    </location>
</feature>
<proteinExistence type="predicted"/>
<dbReference type="PANTHER" id="PTHR28006">
    <property type="entry name" value="MONOPOLIN COMPLEX SUBUNIT CSM1"/>
    <property type="match status" value="1"/>
</dbReference>
<feature type="compositionally biased region" description="Low complexity" evidence="2">
    <location>
        <begin position="48"/>
        <end position="57"/>
    </location>
</feature>
<dbReference type="Proteomes" id="UP000053259">
    <property type="component" value="Unassembled WGS sequence"/>
</dbReference>
<dbReference type="CDD" id="cd23787">
    <property type="entry name" value="RWD_CSM1"/>
    <property type="match status" value="1"/>
</dbReference>
<dbReference type="PANTHER" id="PTHR28006:SF1">
    <property type="entry name" value="MONOPOLIN COMPLEX SUBUNIT CSM1"/>
    <property type="match status" value="1"/>
</dbReference>
<gene>
    <name evidence="4" type="ORF">PV09_03003</name>
</gene>
<dbReference type="GO" id="GO:0034506">
    <property type="term" value="C:chromosome, centromeric core domain"/>
    <property type="evidence" value="ECO:0007669"/>
    <property type="project" value="TreeGrafter"/>
</dbReference>
<dbReference type="Gene3D" id="3.90.1150.80">
    <property type="match status" value="1"/>
</dbReference>
<feature type="compositionally biased region" description="Basic and acidic residues" evidence="2">
    <location>
        <begin position="220"/>
        <end position="229"/>
    </location>
</feature>
<dbReference type="GO" id="GO:0045144">
    <property type="term" value="P:meiotic sister chromatid segregation"/>
    <property type="evidence" value="ECO:0007669"/>
    <property type="project" value="TreeGrafter"/>
</dbReference>
<dbReference type="GO" id="GO:1990644">
    <property type="term" value="F:microtubule site clamp"/>
    <property type="evidence" value="ECO:0007669"/>
    <property type="project" value="TreeGrafter"/>
</dbReference>
<evidence type="ECO:0000256" key="1">
    <source>
        <dbReference type="SAM" id="Coils"/>
    </source>
</evidence>
<dbReference type="GO" id="GO:0005730">
    <property type="term" value="C:nucleolus"/>
    <property type="evidence" value="ECO:0007669"/>
    <property type="project" value="TreeGrafter"/>
</dbReference>
<dbReference type="Pfam" id="PF12539">
    <property type="entry name" value="Csm1"/>
    <property type="match status" value="1"/>
</dbReference>
<sequence length="494" mass="54378">MAPGKATMLSTLIDISSVEGNPGSDIDMMPTPESQPENKAPPKRASGRAKGAAAGSKVNKTKGTSRRVSGSINAKTKSRKALSERTMIPNDGNDTEEVDDFEDDLDHAPIVSGKGGKMVQDAATSRKSHSNKTISKSAAKSKLVGSSKQDSKQRIPAPQPGKSDHDMNETQDITVADCALEHQSTMRQTLTAQQSSRTRSFSRQPESSYSRHRRAGSASDSERANEPALRRKLGELTRKFENLELKYRTLKELGNGELQSNFERLKKASDQRAKDQEEVIASLKKELAAQKALASESRTVRSRNEALEADNRQLSSETKVLSSTILSLQNDVKALQAKLTAARSNSVEMTKTVPGSAAKGRGPAAIKGTESESERMRIMQKKEDLYSDLTGLMIHNVKSVNEEDIFDCIQTGRNGTLRFHLSVSQAETRPASTPGTSYDEEEFAYTPMLDEKNDRQLLEVLPDYLTEEIVFPRTSAAKFYQKVIDCMNKKFLDE</sequence>
<dbReference type="VEuPathDB" id="FungiDB:PV09_03003"/>
<dbReference type="STRING" id="253628.A0A0D2AFP6"/>
<keyword evidence="5" id="KW-1185">Reference proteome</keyword>
<feature type="coiled-coil region" evidence="1">
    <location>
        <begin position="233"/>
        <end position="345"/>
    </location>
</feature>
<dbReference type="HOGENOM" id="CLU_029214_2_0_1"/>
<dbReference type="InterPro" id="IPR040349">
    <property type="entry name" value="Csm1/Pcs1"/>
</dbReference>
<protein>
    <recommendedName>
        <fullName evidence="3">Monopolin complex subunit Csm1/Pcs1 C-terminal domain-containing protein</fullName>
    </recommendedName>
</protein>
<evidence type="ECO:0000313" key="5">
    <source>
        <dbReference type="Proteomes" id="UP000053259"/>
    </source>
</evidence>
<feature type="compositionally biased region" description="Low complexity" evidence="2">
    <location>
        <begin position="193"/>
        <end position="204"/>
    </location>
</feature>
<name>A0A0D2AFP6_9PEZI</name>
<feature type="region of interest" description="Disordered" evidence="2">
    <location>
        <begin position="348"/>
        <end position="374"/>
    </location>
</feature>
<dbReference type="GO" id="GO:0072686">
    <property type="term" value="C:mitotic spindle"/>
    <property type="evidence" value="ECO:0007669"/>
    <property type="project" value="TreeGrafter"/>
</dbReference>
<keyword evidence="1" id="KW-0175">Coiled coil</keyword>
<dbReference type="OrthoDB" id="2431049at2759"/>
<dbReference type="InParanoid" id="A0A0D2AFP6"/>
<feature type="compositionally biased region" description="Acidic residues" evidence="2">
    <location>
        <begin position="93"/>
        <end position="105"/>
    </location>
</feature>